<sequence length="604" mass="67244">MALPAAQAVTQVVLAGDILTFPSSSGEKVLCGPGLRRQGHGQLSGQALAVCKSGVVRHKEPSVYWVDSQQKRYVPAKGEYVIGIVTTKSGDIFKVDVGGSEQASLSYLAFEGATKRNRPNVQVGDLVFAQFVVANKDMEPELVCIDSCGRCNGMGVIGPDGLLFKVSLSTARKLLSPNCDVMKNLGELYPFEIVVGMNGRIWVKARTIKHTLLVANVLESCGNMTTEQRKVVFKKLSENTSSPTSCSSPRYSQTQLNKTLDTDSGILSSCSSRSGSEIYNMGKPISPNGANVCATTRYGRQSERNVQLNLLESESRRWALTDSLKTACYALKEQRERMNKKNMEVVNHSAIIDKMILKQKLLETKMNLLHKEEVTLQGIKMDEAEKEREFQDRIWCLEGEIENANHRLEQMALKRREPLSTAPCYLGDESNQAEERLQNSLRTLNGSVEPCQEIGWDLEEDGGGGDLDDVINEEMASCLVGDEAGKASVETQISDLHSELFQTKCETYGLKRQCLESESQLTANRNINESLLLEITRLKQSLQASEQQILNLQSEKTILTSRMKTLECERQQIFNQKELLLKTLKRLKCRKNDGSLLQMNPDDR</sequence>
<reference evidence="13 14" key="1">
    <citation type="journal article" date="2018" name="Nat. Ecol. Evol.">
        <title>Shark genomes provide insights into elasmobranch evolution and the origin of vertebrates.</title>
        <authorList>
            <person name="Hara Y"/>
            <person name="Yamaguchi K"/>
            <person name="Onimaru K"/>
            <person name="Kadota M"/>
            <person name="Koyanagi M"/>
            <person name="Keeley SD"/>
            <person name="Tatsumi K"/>
            <person name="Tanaka K"/>
            <person name="Motone F"/>
            <person name="Kageyama Y"/>
            <person name="Nozu R"/>
            <person name="Adachi N"/>
            <person name="Nishimura O"/>
            <person name="Nakagawa R"/>
            <person name="Tanegashima C"/>
            <person name="Kiyatake I"/>
            <person name="Matsumoto R"/>
            <person name="Murakumo K"/>
            <person name="Nishida K"/>
            <person name="Terakita A"/>
            <person name="Kuratani S"/>
            <person name="Sato K"/>
            <person name="Hyodo S Kuraku.S."/>
        </authorList>
    </citation>
    <scope>NUCLEOTIDE SEQUENCE [LARGE SCALE GENOMIC DNA]</scope>
</reference>
<feature type="coiled-coil region" evidence="11">
    <location>
        <begin position="528"/>
        <end position="569"/>
    </location>
</feature>
<evidence type="ECO:0000256" key="1">
    <source>
        <dbReference type="ARBA" id="ARBA00004496"/>
    </source>
</evidence>
<dbReference type="Gene3D" id="3.30.1370.10">
    <property type="entry name" value="K Homology domain, type 1"/>
    <property type="match status" value="1"/>
</dbReference>
<proteinExistence type="inferred from homology"/>
<organism evidence="13 14">
    <name type="scientific">Scyliorhinus torazame</name>
    <name type="common">Cloudy catshark</name>
    <name type="synonym">Catulus torazame</name>
    <dbReference type="NCBI Taxonomy" id="75743"/>
    <lineage>
        <taxon>Eukaryota</taxon>
        <taxon>Metazoa</taxon>
        <taxon>Chordata</taxon>
        <taxon>Craniata</taxon>
        <taxon>Vertebrata</taxon>
        <taxon>Chondrichthyes</taxon>
        <taxon>Elasmobranchii</taxon>
        <taxon>Galeomorphii</taxon>
        <taxon>Galeoidea</taxon>
        <taxon>Carcharhiniformes</taxon>
        <taxon>Scyliorhinidae</taxon>
        <taxon>Scyliorhinus</taxon>
    </lineage>
</organism>
<name>A0A401PA17_SCYTO</name>
<dbReference type="SUPFAM" id="SSF54791">
    <property type="entry name" value="Eukaryotic type KH-domain (KH-domain type I)"/>
    <property type="match status" value="1"/>
</dbReference>
<evidence type="ECO:0000256" key="5">
    <source>
        <dbReference type="ARBA" id="ARBA00022552"/>
    </source>
</evidence>
<dbReference type="GO" id="GO:0010468">
    <property type="term" value="P:regulation of gene expression"/>
    <property type="evidence" value="ECO:0007669"/>
    <property type="project" value="UniProtKB-ARBA"/>
</dbReference>
<keyword evidence="14" id="KW-1185">Reference proteome</keyword>
<keyword evidence="6" id="KW-0271">Exosome</keyword>
<evidence type="ECO:0000256" key="2">
    <source>
        <dbReference type="ARBA" id="ARBA00004604"/>
    </source>
</evidence>
<dbReference type="EMBL" id="BFAA01000250">
    <property type="protein sequence ID" value="GCB69958.1"/>
    <property type="molecule type" value="Genomic_DNA"/>
</dbReference>
<dbReference type="InterPro" id="IPR037319">
    <property type="entry name" value="Rrp40_S1"/>
</dbReference>
<dbReference type="InterPro" id="IPR004088">
    <property type="entry name" value="KH_dom_type_1"/>
</dbReference>
<comment type="similarity">
    <text evidence="3">Belongs to the RRP40 family.</text>
</comment>
<evidence type="ECO:0000256" key="11">
    <source>
        <dbReference type="SAM" id="Coils"/>
    </source>
</evidence>
<dbReference type="PANTHER" id="PTHR21321">
    <property type="entry name" value="PNAS-3 RELATED"/>
    <property type="match status" value="1"/>
</dbReference>
<dbReference type="Proteomes" id="UP000288216">
    <property type="component" value="Unassembled WGS sequence"/>
</dbReference>
<dbReference type="STRING" id="75743.A0A401PA17"/>
<dbReference type="InterPro" id="IPR012340">
    <property type="entry name" value="NA-bd_OB-fold"/>
</dbReference>
<dbReference type="GO" id="GO:0005730">
    <property type="term" value="C:nucleolus"/>
    <property type="evidence" value="ECO:0007669"/>
    <property type="project" value="UniProtKB-SubCell"/>
</dbReference>
<keyword evidence="11" id="KW-0175">Coiled coil</keyword>
<gene>
    <name evidence="13" type="ORF">scyTo_0001158</name>
</gene>
<evidence type="ECO:0000259" key="12">
    <source>
        <dbReference type="Pfam" id="PF15985"/>
    </source>
</evidence>
<dbReference type="OrthoDB" id="340500at2759"/>
<dbReference type="GO" id="GO:0034475">
    <property type="term" value="P:U4 snRNA 3'-end processing"/>
    <property type="evidence" value="ECO:0007669"/>
    <property type="project" value="TreeGrafter"/>
</dbReference>
<dbReference type="FunFam" id="3.30.1370.10:FF:000038">
    <property type="entry name" value="exosome complex component RRP40"/>
    <property type="match status" value="1"/>
</dbReference>
<dbReference type="PANTHER" id="PTHR21321:SF1">
    <property type="entry name" value="EXOSOME COMPLEX COMPONENT RRP40"/>
    <property type="match status" value="1"/>
</dbReference>
<comment type="subcellular location">
    <subcellularLocation>
        <location evidence="1">Cytoplasm</location>
    </subcellularLocation>
    <subcellularLocation>
        <location evidence="2">Nucleus</location>
        <location evidence="2">Nucleolus</location>
    </subcellularLocation>
</comment>
<dbReference type="GO" id="GO:0071051">
    <property type="term" value="P:poly(A)-dependent snoRNA 3'-end processing"/>
    <property type="evidence" value="ECO:0007669"/>
    <property type="project" value="TreeGrafter"/>
</dbReference>
<dbReference type="InterPro" id="IPR049469">
    <property type="entry name" value="RRP40_KH-I"/>
</dbReference>
<dbReference type="InterPro" id="IPR026699">
    <property type="entry name" value="Exosome_RNA_bind1/RRP40/RRP4"/>
</dbReference>
<evidence type="ECO:0000256" key="4">
    <source>
        <dbReference type="ARBA" id="ARBA00022490"/>
    </source>
</evidence>
<dbReference type="Gene3D" id="2.40.50.140">
    <property type="entry name" value="Nucleic acid-binding proteins"/>
    <property type="match status" value="1"/>
</dbReference>
<dbReference type="FunFam" id="2.40.50.140:FF:000112">
    <property type="entry name" value="Exosome complex component RRP40"/>
    <property type="match status" value="1"/>
</dbReference>
<dbReference type="CDD" id="cd05790">
    <property type="entry name" value="S1_Rrp40"/>
    <property type="match status" value="1"/>
</dbReference>
<evidence type="ECO:0000256" key="7">
    <source>
        <dbReference type="ARBA" id="ARBA00022884"/>
    </source>
</evidence>
<keyword evidence="8" id="KW-0539">Nucleus</keyword>
<dbReference type="SUPFAM" id="SSF110324">
    <property type="entry name" value="Ribosomal L27 protein-like"/>
    <property type="match status" value="1"/>
</dbReference>
<dbReference type="GO" id="GO:0071035">
    <property type="term" value="P:nuclear polyadenylation-dependent rRNA catabolic process"/>
    <property type="evidence" value="ECO:0007669"/>
    <property type="project" value="TreeGrafter"/>
</dbReference>
<evidence type="ECO:0000256" key="9">
    <source>
        <dbReference type="ARBA" id="ARBA00030615"/>
    </source>
</evidence>
<evidence type="ECO:0000256" key="3">
    <source>
        <dbReference type="ARBA" id="ARBA00007841"/>
    </source>
</evidence>
<protein>
    <recommendedName>
        <fullName evidence="10">Exosome complex component RRP40</fullName>
    </recommendedName>
    <alternativeName>
        <fullName evidence="9">Ribosomal RNA-processing protein 40</fullName>
    </alternativeName>
</protein>
<keyword evidence="5" id="KW-0698">rRNA processing</keyword>
<dbReference type="AlphaFoldDB" id="A0A401PA17"/>
<dbReference type="InterPro" id="IPR036612">
    <property type="entry name" value="KH_dom_type_1_sf"/>
</dbReference>
<dbReference type="Gene3D" id="2.40.50.100">
    <property type="match status" value="1"/>
</dbReference>
<accession>A0A401PA17</accession>
<dbReference type="SUPFAM" id="SSF50249">
    <property type="entry name" value="Nucleic acid-binding proteins"/>
    <property type="match status" value="1"/>
</dbReference>
<dbReference type="GO" id="GO:0071038">
    <property type="term" value="P:TRAMP-dependent tRNA surveillance pathway"/>
    <property type="evidence" value="ECO:0007669"/>
    <property type="project" value="TreeGrafter"/>
</dbReference>
<dbReference type="Pfam" id="PF15985">
    <property type="entry name" value="KH_6"/>
    <property type="match status" value="1"/>
</dbReference>
<evidence type="ECO:0000256" key="6">
    <source>
        <dbReference type="ARBA" id="ARBA00022835"/>
    </source>
</evidence>
<evidence type="ECO:0000313" key="13">
    <source>
        <dbReference type="EMBL" id="GCB69958.1"/>
    </source>
</evidence>
<evidence type="ECO:0000256" key="8">
    <source>
        <dbReference type="ARBA" id="ARBA00023242"/>
    </source>
</evidence>
<keyword evidence="7" id="KW-0694">RNA-binding</keyword>
<comment type="caution">
    <text evidence="13">The sequence shown here is derived from an EMBL/GenBank/DDBJ whole genome shotgun (WGS) entry which is preliminary data.</text>
</comment>
<dbReference type="GO" id="GO:0000176">
    <property type="term" value="C:nuclear exosome (RNase complex)"/>
    <property type="evidence" value="ECO:0007669"/>
    <property type="project" value="TreeGrafter"/>
</dbReference>
<evidence type="ECO:0000256" key="10">
    <source>
        <dbReference type="ARBA" id="ARBA00069899"/>
    </source>
</evidence>
<dbReference type="GO" id="GO:0000177">
    <property type="term" value="C:cytoplasmic exosome (RNase complex)"/>
    <property type="evidence" value="ECO:0007669"/>
    <property type="project" value="TreeGrafter"/>
</dbReference>
<dbReference type="GO" id="GO:0071034">
    <property type="term" value="P:CUT catabolic process"/>
    <property type="evidence" value="ECO:0007669"/>
    <property type="project" value="TreeGrafter"/>
</dbReference>
<dbReference type="GO" id="GO:0003723">
    <property type="term" value="F:RNA binding"/>
    <property type="evidence" value="ECO:0007669"/>
    <property type="project" value="UniProtKB-KW"/>
</dbReference>
<dbReference type="CDD" id="cd22526">
    <property type="entry name" value="KH-I_Rrp40"/>
    <property type="match status" value="1"/>
</dbReference>
<dbReference type="Pfam" id="PF21262">
    <property type="entry name" value="RRP40_S1"/>
    <property type="match status" value="1"/>
</dbReference>
<evidence type="ECO:0000313" key="14">
    <source>
        <dbReference type="Proteomes" id="UP000288216"/>
    </source>
</evidence>
<feature type="domain" description="K Homology" evidence="12">
    <location>
        <begin position="161"/>
        <end position="208"/>
    </location>
</feature>
<dbReference type="GO" id="GO:0000467">
    <property type="term" value="P:exonucleolytic trimming to generate mature 3'-end of 5.8S rRNA from tricistronic rRNA transcript (SSU-rRNA, 5.8S rRNA, LSU-rRNA)"/>
    <property type="evidence" value="ECO:0007669"/>
    <property type="project" value="TreeGrafter"/>
</dbReference>
<keyword evidence="4" id="KW-0963">Cytoplasm</keyword>